<dbReference type="InterPro" id="IPR036236">
    <property type="entry name" value="Znf_C2H2_sf"/>
</dbReference>
<dbReference type="Gene3D" id="3.40.50.150">
    <property type="entry name" value="Vaccinia Virus protein VP39"/>
    <property type="match status" value="1"/>
</dbReference>
<dbReference type="EMBL" id="JBFOLJ010000014">
    <property type="protein sequence ID" value="KAL2478205.1"/>
    <property type="molecule type" value="Genomic_DNA"/>
</dbReference>
<keyword evidence="7" id="KW-0479">Metal-binding</keyword>
<dbReference type="InterPro" id="IPR049482">
    <property type="entry name" value="ANM3-like_C2H2_Zf"/>
</dbReference>
<dbReference type="PROSITE" id="PS51678">
    <property type="entry name" value="SAM_MT_PRMT"/>
    <property type="match status" value="1"/>
</dbReference>
<name>A0ABD1QPR2_9LAMI</name>
<sequence length="633" mass="70649">MATHHDEEDELNDLKMKHKLHDTEDEDGEEEEEEDQNWDDWKTDGEEEELEGSKAQLLCLFCDSVYSSCSPLFKHCASAHHFDFNAIKKTHGLDFYKCLKLINYVRYQVAENRCWSCGMTCQSLRDLQNHLHGVVNFESSMLQWDNDRYLSPILQDDALLYSFAEDEEDEDGDNMSFDPKELVNWNQFEQISIEDENCSDRYVSQLMTPCENVGNEVASASDRGIKAGVEDAVSSFRNEKDEQFNVSSAKIVANQIRDINKSYFGSYSSFGIHREMISDKVRTDAYRQAILENPSLLRGAVVMDVGCGTGILSLFAAQGGASRVIAVEASEKMAAVATQIAKDNSLLRSGFPRSSGQHDGVIEVVQGMVEDLDNATHIQPHSVDVLLSEWMGYCLLYESMLSSVLLARDRWLKPGGAILPDTATMFVAGFGKGGTSIPFWENVYGINMSCIGLEEVEDAARNPIVDVIDSCDIVTTTQVLQTFDLVTMRSDQMDFTAKVDLEPKLVTPTTNSTGSESEITWCHGLVLWFETGFTERFCSDMPTILSTSPYNPKTHWSQTILTFREPIAMALAKVTSEKPAAVGTDACPAVSVQSRISIVRAVQHRSIDISMELSGIGSDGRKRNWPAQLFTLN</sequence>
<evidence type="ECO:0000256" key="5">
    <source>
        <dbReference type="ARBA" id="ARBA00022679"/>
    </source>
</evidence>
<dbReference type="CDD" id="cd02440">
    <property type="entry name" value="AdoMet_MTases"/>
    <property type="match status" value="1"/>
</dbReference>
<dbReference type="GO" id="GO:0008270">
    <property type="term" value="F:zinc ion binding"/>
    <property type="evidence" value="ECO:0007669"/>
    <property type="project" value="UniProtKB-KW"/>
</dbReference>
<keyword evidence="18" id="KW-1185">Reference proteome</keyword>
<evidence type="ECO:0000256" key="7">
    <source>
        <dbReference type="ARBA" id="ARBA00022723"/>
    </source>
</evidence>
<evidence type="ECO:0000256" key="8">
    <source>
        <dbReference type="ARBA" id="ARBA00022771"/>
    </source>
</evidence>
<dbReference type="FunFam" id="3.40.50.150:FF:000016">
    <property type="entry name" value="Protein arginine N-methyltransferase 6"/>
    <property type="match status" value="1"/>
</dbReference>
<evidence type="ECO:0000256" key="13">
    <source>
        <dbReference type="SAM" id="MobiDB-lite"/>
    </source>
</evidence>
<evidence type="ECO:0000259" key="16">
    <source>
        <dbReference type="Pfam" id="PF22528"/>
    </source>
</evidence>
<comment type="catalytic activity">
    <reaction evidence="11">
        <text>L-arginyl-[protein] + S-adenosyl-L-methionine = N(omega)-methyl-L-arginyl-[protein] + S-adenosyl-L-homocysteine + H(+)</text>
        <dbReference type="Rhea" id="RHEA:48100"/>
        <dbReference type="Rhea" id="RHEA-COMP:10532"/>
        <dbReference type="Rhea" id="RHEA-COMP:11990"/>
        <dbReference type="ChEBI" id="CHEBI:15378"/>
        <dbReference type="ChEBI" id="CHEBI:29965"/>
        <dbReference type="ChEBI" id="CHEBI:57856"/>
        <dbReference type="ChEBI" id="CHEBI:59789"/>
        <dbReference type="ChEBI" id="CHEBI:65280"/>
    </reaction>
    <physiologicalReaction direction="left-to-right" evidence="11">
        <dbReference type="Rhea" id="RHEA:48101"/>
    </physiologicalReaction>
</comment>
<gene>
    <name evidence="17" type="ORF">Fot_47219</name>
</gene>
<dbReference type="Pfam" id="PF22528">
    <property type="entry name" value="PRMT_C"/>
    <property type="match status" value="1"/>
</dbReference>
<feature type="domain" description="Protein arginine N-methyltransferase" evidence="16">
    <location>
        <begin position="421"/>
        <end position="569"/>
    </location>
</feature>
<dbReference type="AlphaFoldDB" id="A0ABD1QPR2"/>
<dbReference type="EC" id="2.1.1.319" evidence="2"/>
<feature type="domain" description="Protein arginine N-methyltransferase 3-like C2H2 zinc finger" evidence="15">
    <location>
        <begin position="87"/>
        <end position="115"/>
    </location>
</feature>
<dbReference type="Pfam" id="PF08241">
    <property type="entry name" value="Methyltransf_11"/>
    <property type="match status" value="1"/>
</dbReference>
<comment type="caution">
    <text evidence="17">The sequence shown here is derived from an EMBL/GenBank/DDBJ whole genome shotgun (WGS) entry which is preliminary data.</text>
</comment>
<proteinExistence type="predicted"/>
<feature type="region of interest" description="Disordered" evidence="13">
    <location>
        <begin position="1"/>
        <end position="46"/>
    </location>
</feature>
<evidence type="ECO:0000256" key="1">
    <source>
        <dbReference type="ARBA" id="ARBA00004514"/>
    </source>
</evidence>
<protein>
    <recommendedName>
        <fullName evidence="2">type I protein arginine methyltransferase</fullName>
        <ecNumber evidence="2">2.1.1.319</ecNumber>
    </recommendedName>
</protein>
<accession>A0ABD1QPR2</accession>
<dbReference type="GO" id="GO:0009820">
    <property type="term" value="P:alkaloid metabolic process"/>
    <property type="evidence" value="ECO:0007669"/>
    <property type="project" value="UniProtKB-KW"/>
</dbReference>
<evidence type="ECO:0000259" key="15">
    <source>
        <dbReference type="Pfam" id="PF21137"/>
    </source>
</evidence>
<evidence type="ECO:0000259" key="14">
    <source>
        <dbReference type="Pfam" id="PF08241"/>
    </source>
</evidence>
<dbReference type="Pfam" id="PF21137">
    <property type="entry name" value="ANM3_C2H2_Zf"/>
    <property type="match status" value="1"/>
</dbReference>
<dbReference type="PANTHER" id="PTHR11006:SF89">
    <property type="entry name" value="PROTEIN ARGININE N-METHYLTRANSFERASE 3-RELATED"/>
    <property type="match status" value="1"/>
</dbReference>
<dbReference type="Proteomes" id="UP001604277">
    <property type="component" value="Unassembled WGS sequence"/>
</dbReference>
<comment type="subcellular location">
    <subcellularLocation>
        <location evidence="1">Cytoplasm</location>
        <location evidence="1">Cytosol</location>
    </subcellularLocation>
</comment>
<evidence type="ECO:0000313" key="18">
    <source>
        <dbReference type="Proteomes" id="UP001604277"/>
    </source>
</evidence>
<dbReference type="SUPFAM" id="SSF57667">
    <property type="entry name" value="beta-beta-alpha zinc fingers"/>
    <property type="match status" value="1"/>
</dbReference>
<keyword evidence="6 12" id="KW-0949">S-adenosyl-L-methionine</keyword>
<dbReference type="SUPFAM" id="SSF53335">
    <property type="entry name" value="S-adenosyl-L-methionine-dependent methyltransferases"/>
    <property type="match status" value="1"/>
</dbReference>
<keyword evidence="9" id="KW-0862">Zinc</keyword>
<dbReference type="GO" id="GO:0032259">
    <property type="term" value="P:methylation"/>
    <property type="evidence" value="ECO:0007669"/>
    <property type="project" value="UniProtKB-KW"/>
</dbReference>
<feature type="compositionally biased region" description="Acidic residues" evidence="13">
    <location>
        <begin position="23"/>
        <end position="38"/>
    </location>
</feature>
<dbReference type="InterPro" id="IPR025799">
    <property type="entry name" value="Arg_MeTrfase"/>
</dbReference>
<keyword evidence="5 12" id="KW-0808">Transferase</keyword>
<reference evidence="18" key="1">
    <citation type="submission" date="2024-07" db="EMBL/GenBank/DDBJ databases">
        <title>Two chromosome-level genome assemblies of Korean endemic species Abeliophyllum distichum and Forsythia ovata (Oleaceae).</title>
        <authorList>
            <person name="Jang H."/>
        </authorList>
    </citation>
    <scope>NUCLEOTIDE SEQUENCE [LARGE SCALE GENOMIC DNA]</scope>
</reference>
<dbReference type="PANTHER" id="PTHR11006">
    <property type="entry name" value="PROTEIN ARGININE N-METHYLTRANSFERASE"/>
    <property type="match status" value="1"/>
</dbReference>
<keyword evidence="8" id="KW-0863">Zinc-finger</keyword>
<evidence type="ECO:0000256" key="4">
    <source>
        <dbReference type="ARBA" id="ARBA00022603"/>
    </source>
</evidence>
<keyword evidence="4 12" id="KW-0489">Methyltransferase</keyword>
<evidence type="ECO:0000256" key="11">
    <source>
        <dbReference type="ARBA" id="ARBA00049303"/>
    </source>
</evidence>
<evidence type="ECO:0000256" key="2">
    <source>
        <dbReference type="ARBA" id="ARBA00011925"/>
    </source>
</evidence>
<dbReference type="Gene3D" id="2.70.160.11">
    <property type="entry name" value="Hnrnp arginine n-methyltransferase1"/>
    <property type="match status" value="1"/>
</dbReference>
<dbReference type="InterPro" id="IPR013216">
    <property type="entry name" value="Methyltransf_11"/>
</dbReference>
<evidence type="ECO:0000256" key="6">
    <source>
        <dbReference type="ARBA" id="ARBA00022691"/>
    </source>
</evidence>
<evidence type="ECO:0000313" key="17">
    <source>
        <dbReference type="EMBL" id="KAL2478205.1"/>
    </source>
</evidence>
<organism evidence="17 18">
    <name type="scientific">Forsythia ovata</name>
    <dbReference type="NCBI Taxonomy" id="205694"/>
    <lineage>
        <taxon>Eukaryota</taxon>
        <taxon>Viridiplantae</taxon>
        <taxon>Streptophyta</taxon>
        <taxon>Embryophyta</taxon>
        <taxon>Tracheophyta</taxon>
        <taxon>Spermatophyta</taxon>
        <taxon>Magnoliopsida</taxon>
        <taxon>eudicotyledons</taxon>
        <taxon>Gunneridae</taxon>
        <taxon>Pentapetalae</taxon>
        <taxon>asterids</taxon>
        <taxon>lamiids</taxon>
        <taxon>Lamiales</taxon>
        <taxon>Oleaceae</taxon>
        <taxon>Forsythieae</taxon>
        <taxon>Forsythia</taxon>
    </lineage>
</organism>
<dbReference type="GO" id="GO:0005829">
    <property type="term" value="C:cytosol"/>
    <property type="evidence" value="ECO:0007669"/>
    <property type="project" value="UniProtKB-SubCell"/>
</dbReference>
<dbReference type="InterPro" id="IPR055135">
    <property type="entry name" value="PRMT_dom"/>
</dbReference>
<evidence type="ECO:0000256" key="9">
    <source>
        <dbReference type="ARBA" id="ARBA00022833"/>
    </source>
</evidence>
<evidence type="ECO:0000256" key="3">
    <source>
        <dbReference type="ARBA" id="ARBA00022490"/>
    </source>
</evidence>
<feature type="domain" description="Methyltransferase type 11" evidence="14">
    <location>
        <begin position="304"/>
        <end position="418"/>
    </location>
</feature>
<evidence type="ECO:0000256" key="10">
    <source>
        <dbReference type="ARBA" id="ARBA00047384"/>
    </source>
</evidence>
<evidence type="ECO:0000256" key="12">
    <source>
        <dbReference type="PROSITE-ProRule" id="PRU01015"/>
    </source>
</evidence>
<dbReference type="GO" id="GO:0035242">
    <property type="term" value="F:protein-arginine omega-N asymmetric methyltransferase activity"/>
    <property type="evidence" value="ECO:0007669"/>
    <property type="project" value="UniProtKB-EC"/>
</dbReference>
<keyword evidence="3" id="KW-0963">Cytoplasm</keyword>
<dbReference type="InterPro" id="IPR029063">
    <property type="entry name" value="SAM-dependent_MTases_sf"/>
</dbReference>
<comment type="catalytic activity">
    <reaction evidence="10">
        <text>L-arginyl-[protein] + 2 S-adenosyl-L-methionine = N(omega),N(omega)-dimethyl-L-arginyl-[protein] + 2 S-adenosyl-L-homocysteine + 2 H(+)</text>
        <dbReference type="Rhea" id="RHEA:48096"/>
        <dbReference type="Rhea" id="RHEA-COMP:10532"/>
        <dbReference type="Rhea" id="RHEA-COMP:11991"/>
        <dbReference type="ChEBI" id="CHEBI:15378"/>
        <dbReference type="ChEBI" id="CHEBI:29965"/>
        <dbReference type="ChEBI" id="CHEBI:57856"/>
        <dbReference type="ChEBI" id="CHEBI:59789"/>
        <dbReference type="ChEBI" id="CHEBI:61897"/>
        <dbReference type="EC" id="2.1.1.319"/>
    </reaction>
    <physiologicalReaction direction="left-to-right" evidence="10">
        <dbReference type="Rhea" id="RHEA:48097"/>
    </physiologicalReaction>
</comment>